<feature type="transmembrane region" description="Helical" evidence="1">
    <location>
        <begin position="58"/>
        <end position="75"/>
    </location>
</feature>
<name>B3S2X6_TRIAD</name>
<dbReference type="Proteomes" id="UP000009022">
    <property type="component" value="Unassembled WGS sequence"/>
</dbReference>
<evidence type="ECO:0000313" key="3">
    <source>
        <dbReference type="Proteomes" id="UP000009022"/>
    </source>
</evidence>
<dbReference type="HOGENOM" id="CLU_331603_0_0_1"/>
<keyword evidence="1" id="KW-0472">Membrane</keyword>
<reference evidence="2 3" key="1">
    <citation type="journal article" date="2008" name="Nature">
        <title>The Trichoplax genome and the nature of placozoans.</title>
        <authorList>
            <person name="Srivastava M."/>
            <person name="Begovic E."/>
            <person name="Chapman J."/>
            <person name="Putnam N.H."/>
            <person name="Hellsten U."/>
            <person name="Kawashima T."/>
            <person name="Kuo A."/>
            <person name="Mitros T."/>
            <person name="Salamov A."/>
            <person name="Carpenter M.L."/>
            <person name="Signorovitch A.Y."/>
            <person name="Moreno M.A."/>
            <person name="Kamm K."/>
            <person name="Grimwood J."/>
            <person name="Schmutz J."/>
            <person name="Shapiro H."/>
            <person name="Grigoriev I.V."/>
            <person name="Buss L.W."/>
            <person name="Schierwater B."/>
            <person name="Dellaporta S.L."/>
            <person name="Rokhsar D.S."/>
        </authorList>
    </citation>
    <scope>NUCLEOTIDE SEQUENCE [LARGE SCALE GENOMIC DNA]</scope>
    <source>
        <strain evidence="2 3">Grell-BS-1999</strain>
    </source>
</reference>
<sequence>MANNFKTKRLHQSLENILIDNQSHKKKIDLFLRIIQENLTQLDDIIRYFISRVHGSNFKPYLTILIIALCRIYIYHHRKMKSTTRTQVYSLLYFIVDTSFFQASPCMLHNHVVDILGRDQTLLNRLTKQHSLTASKLVPYIDNNHSQFFILYQNLILSRESIRYISIGLCGINKIIHLHSPSYPWQELAIELLKMKDSPLIGPITNLSSNQQVSILCQSIQLAVKILQNDSSFRLMNDMINIILPTNLIIDKLYSNLINVTYSCSILQILTIAKSNLVHILNNYDIIGCQICQWLIEQYNSSANHQQEIIIHSLTEFIIECPNEFELYSKVIHQVAVSFSNLFGHASNPYIRRLLLKSLDQIFKTYRLEIHANQAVNEIFKQLLEDRGIDPVQQCYLIDILANFANYYSNVLGDKIRAKLWLCLKEDNIHFDSTVRLAIEKVLICKYNACQVEIVQSILLSSQHESNKIKAINILQEYSELSDSYFEANLSTLVSVLKDDTYVETRVKIIRIFILWIQQDYHSSTILQYLWLVIIDSTCTSSSNELVRNQIVEQLLVLQKLNREQVQYLATKYSVTAIRKKALQHLTSDAMTIEKKTLITFLISHLQFESNTELFKDILNAVLIILKSTGLENEYQHHFLALIKNPSIPKSNRVMLVQCNYWQEVEKWKNTILYAFEDALQIDAIDHLFRHYFELNQEEERKAIELLFLEKLTCINISPYVRICLKNTVTLIDKIKSDFRHVLTSNGSLAQQLHGTLHTPTDTFTCINNNEAYLNIAKWQDLVSRNFNATRNITENSGLKAAITTLPNDTIVSNGGKAQTKSEHSQYTSRNVDSQYINRRNYIHFLFQLTLIIALYIFTIYQVN</sequence>
<evidence type="ECO:0000313" key="2">
    <source>
        <dbReference type="EMBL" id="EDV22865.1"/>
    </source>
</evidence>
<dbReference type="EMBL" id="DS985248">
    <property type="protein sequence ID" value="EDV22865.1"/>
    <property type="molecule type" value="Genomic_DNA"/>
</dbReference>
<feature type="transmembrane region" description="Helical" evidence="1">
    <location>
        <begin position="842"/>
        <end position="861"/>
    </location>
</feature>
<evidence type="ECO:0000256" key="1">
    <source>
        <dbReference type="SAM" id="Phobius"/>
    </source>
</evidence>
<dbReference type="KEGG" id="tad:TRIADDRAFT_58520"/>
<dbReference type="CTD" id="6755777"/>
<organism evidence="2 3">
    <name type="scientific">Trichoplax adhaerens</name>
    <name type="common">Trichoplax reptans</name>
    <dbReference type="NCBI Taxonomy" id="10228"/>
    <lineage>
        <taxon>Eukaryota</taxon>
        <taxon>Metazoa</taxon>
        <taxon>Placozoa</taxon>
        <taxon>Uniplacotomia</taxon>
        <taxon>Trichoplacea</taxon>
        <taxon>Trichoplacidae</taxon>
        <taxon>Trichoplax</taxon>
    </lineage>
</organism>
<proteinExistence type="predicted"/>
<dbReference type="AlphaFoldDB" id="B3S2X6"/>
<dbReference type="InterPro" id="IPR016024">
    <property type="entry name" value="ARM-type_fold"/>
</dbReference>
<gene>
    <name evidence="2" type="ORF">TRIADDRAFT_58520</name>
</gene>
<keyword evidence="3" id="KW-1185">Reference proteome</keyword>
<protein>
    <submittedName>
        <fullName evidence="2">Uncharacterized protein</fullName>
    </submittedName>
</protein>
<dbReference type="InParanoid" id="B3S2X6"/>
<dbReference type="RefSeq" id="XP_002114731.1">
    <property type="nucleotide sequence ID" value="XM_002114695.1"/>
</dbReference>
<keyword evidence="1" id="KW-1133">Transmembrane helix</keyword>
<dbReference type="SUPFAM" id="SSF48371">
    <property type="entry name" value="ARM repeat"/>
    <property type="match status" value="1"/>
</dbReference>
<accession>B3S2X6</accession>
<keyword evidence="1" id="KW-0812">Transmembrane</keyword>
<dbReference type="GeneID" id="6755777"/>